<evidence type="ECO:0000313" key="1">
    <source>
        <dbReference type="EMBL" id="PQQ06947.1"/>
    </source>
</evidence>
<dbReference type="InterPro" id="IPR036282">
    <property type="entry name" value="Glutathione-S-Trfase_C_sf"/>
</dbReference>
<organism evidence="1 2">
    <name type="scientific">Prunus yedoensis var. nudiflora</name>
    <dbReference type="NCBI Taxonomy" id="2094558"/>
    <lineage>
        <taxon>Eukaryota</taxon>
        <taxon>Viridiplantae</taxon>
        <taxon>Streptophyta</taxon>
        <taxon>Embryophyta</taxon>
        <taxon>Tracheophyta</taxon>
        <taxon>Spermatophyta</taxon>
        <taxon>Magnoliopsida</taxon>
        <taxon>eudicotyledons</taxon>
        <taxon>Gunneridae</taxon>
        <taxon>Pentapetalae</taxon>
        <taxon>rosids</taxon>
        <taxon>fabids</taxon>
        <taxon>Rosales</taxon>
        <taxon>Rosaceae</taxon>
        <taxon>Amygdaloideae</taxon>
        <taxon>Amygdaleae</taxon>
        <taxon>Prunus</taxon>
    </lineage>
</organism>
<dbReference type="AlphaFoldDB" id="A0A314YKN8"/>
<accession>A0A314YKN8</accession>
<dbReference type="EMBL" id="PJQY01000917">
    <property type="protein sequence ID" value="PQQ06947.1"/>
    <property type="molecule type" value="Genomic_DNA"/>
</dbReference>
<comment type="caution">
    <text evidence="1">The sequence shown here is derived from an EMBL/GenBank/DDBJ whole genome shotgun (WGS) entry which is preliminary data.</text>
</comment>
<proteinExistence type="predicted"/>
<keyword evidence="1" id="KW-0808">Transferase</keyword>
<protein>
    <submittedName>
        <fullName evidence="1">Glutathione S-transferase U9</fullName>
    </submittedName>
</protein>
<dbReference type="SUPFAM" id="SSF47616">
    <property type="entry name" value="GST C-terminal domain-like"/>
    <property type="match status" value="1"/>
</dbReference>
<dbReference type="OrthoDB" id="1157989at2759"/>
<reference evidence="1 2" key="1">
    <citation type="submission" date="2018-02" db="EMBL/GenBank/DDBJ databases">
        <title>Draft genome of wild Prunus yedoensis var. nudiflora.</title>
        <authorList>
            <person name="Baek S."/>
            <person name="Kim J.-H."/>
            <person name="Choi K."/>
            <person name="Kim G.-B."/>
            <person name="Cho A."/>
            <person name="Jang H."/>
            <person name="Shin C.-H."/>
            <person name="Yu H.-J."/>
            <person name="Mun J.-H."/>
        </authorList>
    </citation>
    <scope>NUCLEOTIDE SEQUENCE [LARGE SCALE GENOMIC DNA]</scope>
    <source>
        <strain evidence="2">cv. Jeju island</strain>
        <tissue evidence="1">Leaf</tissue>
    </source>
</reference>
<keyword evidence="2" id="KW-1185">Reference proteome</keyword>
<dbReference type="STRING" id="2094558.A0A314YKN8"/>
<dbReference type="CDD" id="cd03185">
    <property type="entry name" value="GST_C_Tau"/>
    <property type="match status" value="1"/>
</dbReference>
<name>A0A314YKN8_PRUYE</name>
<gene>
    <name evidence="1" type="ORF">Pyn_13735</name>
</gene>
<dbReference type="Proteomes" id="UP000250321">
    <property type="component" value="Unassembled WGS sequence"/>
</dbReference>
<dbReference type="Gene3D" id="1.20.1050.10">
    <property type="match status" value="1"/>
</dbReference>
<evidence type="ECO:0000313" key="2">
    <source>
        <dbReference type="Proteomes" id="UP000250321"/>
    </source>
</evidence>
<dbReference type="GO" id="GO:0006749">
    <property type="term" value="P:glutathione metabolic process"/>
    <property type="evidence" value="ECO:0007669"/>
    <property type="project" value="InterPro"/>
</dbReference>
<sequence>MMTAVKTEGETQEKALNEVYELLKVLEEGIKSFYPDGIPTFEAKNLSLLEVVASSVLCLFKAPEEILGIKVIDPEITPLLFSWVEALRELSLVQETIPSHEKIVALLGTLRQLAINPPSQS</sequence>
<dbReference type="InterPro" id="IPR045074">
    <property type="entry name" value="GST_C_Tau"/>
</dbReference>
<dbReference type="GO" id="GO:0004364">
    <property type="term" value="F:glutathione transferase activity"/>
    <property type="evidence" value="ECO:0007669"/>
    <property type="project" value="InterPro"/>
</dbReference>